<evidence type="ECO:0000313" key="4">
    <source>
        <dbReference type="EMBL" id="QHS62123.1"/>
    </source>
</evidence>
<reference evidence="4 5" key="1">
    <citation type="submission" date="2020-01" db="EMBL/GenBank/DDBJ databases">
        <title>Complete genome sequence of Chitinophaga sp. H33E-04 isolated from quinoa roots.</title>
        <authorList>
            <person name="Weon H.-Y."/>
            <person name="Lee S.A."/>
        </authorList>
    </citation>
    <scope>NUCLEOTIDE SEQUENCE [LARGE SCALE GENOMIC DNA]</scope>
    <source>
        <strain evidence="4 5">H33E-04</strain>
    </source>
</reference>
<organism evidence="4 5">
    <name type="scientific">Chitinophaga agri</name>
    <dbReference type="NCBI Taxonomy" id="2703787"/>
    <lineage>
        <taxon>Bacteria</taxon>
        <taxon>Pseudomonadati</taxon>
        <taxon>Bacteroidota</taxon>
        <taxon>Chitinophagia</taxon>
        <taxon>Chitinophagales</taxon>
        <taxon>Chitinophagaceae</taxon>
        <taxon>Chitinophaga</taxon>
    </lineage>
</organism>
<dbReference type="InterPro" id="IPR002931">
    <property type="entry name" value="Transglutaminase-like"/>
</dbReference>
<dbReference type="InterPro" id="IPR011990">
    <property type="entry name" value="TPR-like_helical_dom_sf"/>
</dbReference>
<evidence type="ECO:0000313" key="5">
    <source>
        <dbReference type="Proteomes" id="UP000476411"/>
    </source>
</evidence>
<dbReference type="InterPro" id="IPR038765">
    <property type="entry name" value="Papain-like_cys_pep_sf"/>
</dbReference>
<keyword evidence="1" id="KW-0732">Signal</keyword>
<feature type="chain" id="PRO_5025622359" evidence="1">
    <location>
        <begin position="24"/>
        <end position="1256"/>
    </location>
</feature>
<dbReference type="Gene3D" id="3.10.620.30">
    <property type="match status" value="1"/>
</dbReference>
<dbReference type="KEGG" id="chih:GWR21_21695"/>
<sequence length="1256" mass="144103">MSCSKKFMLVSILLSLFSFVAFAGDYEKAWDALNKNDKTRAVEYFRKALKSDPAKKNNAMAALILLESYEGNGDTFLERYPNPLDVFTDVNPYAYALWFNDAVLGGYGTKKGKQMFNINRIISEQRFNGSMKAAATYFKAQHFLFGQRRDSAEVYYRRIGALGDWQFAGVFDNISGSGFNKDYAPIKEPRSGKGFTSYNNTTVDWFSPLFLDDEGWKFVGTLFPSKTGIGYAQTFVNADTEKDVILCLGGKGSLKVWVNDKLLIAEEEELTTEMDRYNVRCHLNKGYNRILVQIGFTNEDIPNFIVRLTDDKYAPLQGITLTKDVQDYQIDKSTDAPKVLPHFAEAYFKEQMAKYPQDPVFPILLAKVYDRCKDADKAKAVMAGLYRKFPDNPVILYNYIDGMSYEYDRTAIAELSEKIKLMDPDNYEVRQTEEDQLEKEKKYTEALELVKKMEAKNGEKLYTIMKKMYLNAYLQQVDSMISLLKYAYEKYPDNATIVSTMYQYYTQMMKDKVEALKVLEQYNATHFNTELAYEMADVYFQQNEVDKGVAVLRHVTHVVPYDLSVYNPLVKHFFARQEYDSAIHYLQIQHQMSPYRHTPLGDVASSYLQKGDKQKALEYYKRALGLYSGGYAYREKIRELESKPDVFSYFPQMDYYAEISKNLKAKKDTSKSFYYFFNDKKVVLYGEGASEQLVNMAIYINNKDGLERWKEISIPYNSVYENLTIIKSEVVKASGAKIPAESYDNELVFTKLEPGDVVYLSYKVSSYGIGRLGREYWDKFYFSSFNPTLLARYSVLAADGVPVHYEMSNNSSGLKPVESKHENFRLYTWEMRNAPVLKDENYSPTASDIGSVLHISTVKSWDVIAEWYSDITRIQSREDFDINEAFKEIFPKGVAGISDQEKAHRIYDYIEKNISYSSVSFRQGAYIPQRASKTLNTRLGDCKDLSALFVSFARKAGMDANLVLVSTRGNGEQSMKLPSMEFNHCVVRYKDGAAYQTLELTDNRLPFNAMPQSLVRAQILNIPFEYKSGESIQLYQPKGHFAVSKNRHSRIVVENTDLHITSVLAANGEVASAIRSNYGDKAQDELKQDLQESVAGQHRNPVTLEKFAFTNLDNLADTVTVEEVYVVKNDVISVGDMNMLKPPFLDIVATADIFNDEPRQYPFEYWKYENVDSYNTEVEIELPAGKVFDQIPSNVQASFGDMKYELTYVKQAPNKLLVRRVFNTNIRDNIKPEAFPKMKDFFGIIVAAEQKYVSFK</sequence>
<dbReference type="RefSeq" id="WP_162333777.1">
    <property type="nucleotide sequence ID" value="NZ_CP048113.1"/>
</dbReference>
<dbReference type="InterPro" id="IPR024618">
    <property type="entry name" value="DUF3857"/>
</dbReference>
<dbReference type="Pfam" id="PF12969">
    <property type="entry name" value="DUF3857"/>
    <property type="match status" value="2"/>
</dbReference>
<dbReference type="EMBL" id="CP048113">
    <property type="protein sequence ID" value="QHS62123.1"/>
    <property type="molecule type" value="Genomic_DNA"/>
</dbReference>
<dbReference type="SUPFAM" id="SSF54001">
    <property type="entry name" value="Cysteine proteinases"/>
    <property type="match status" value="1"/>
</dbReference>
<dbReference type="Gene3D" id="2.60.40.3140">
    <property type="match status" value="1"/>
</dbReference>
<evidence type="ECO:0000259" key="2">
    <source>
        <dbReference type="Pfam" id="PF01841"/>
    </source>
</evidence>
<feature type="signal peptide" evidence="1">
    <location>
        <begin position="1"/>
        <end position="23"/>
    </location>
</feature>
<dbReference type="Gene3D" id="2.60.120.1130">
    <property type="match status" value="1"/>
</dbReference>
<feature type="domain" description="Transglutaminase-like" evidence="2">
    <location>
        <begin position="899"/>
        <end position="978"/>
    </location>
</feature>
<evidence type="ECO:0000259" key="3">
    <source>
        <dbReference type="Pfam" id="PF12969"/>
    </source>
</evidence>
<proteinExistence type="predicted"/>
<protein>
    <submittedName>
        <fullName evidence="4">DUF3857 domain-containing protein</fullName>
    </submittedName>
</protein>
<evidence type="ECO:0000256" key="1">
    <source>
        <dbReference type="SAM" id="SignalP"/>
    </source>
</evidence>
<feature type="domain" description="DUF3857" evidence="3">
    <location>
        <begin position="691"/>
        <end position="739"/>
    </location>
</feature>
<dbReference type="Gene3D" id="1.25.40.10">
    <property type="entry name" value="Tetratricopeptide repeat domain"/>
    <property type="match status" value="2"/>
</dbReference>
<dbReference type="SMART" id="SM00028">
    <property type="entry name" value="TPR"/>
    <property type="match status" value="3"/>
</dbReference>
<dbReference type="InterPro" id="IPR019734">
    <property type="entry name" value="TPR_rpt"/>
</dbReference>
<dbReference type="SUPFAM" id="SSF48452">
    <property type="entry name" value="TPR-like"/>
    <property type="match status" value="1"/>
</dbReference>
<keyword evidence="5" id="KW-1185">Reference proteome</keyword>
<name>A0A6B9ZNA3_9BACT</name>
<accession>A0A6B9ZNA3</accession>
<dbReference type="Pfam" id="PF13181">
    <property type="entry name" value="TPR_8"/>
    <property type="match status" value="2"/>
</dbReference>
<feature type="domain" description="DUF3857" evidence="3">
    <location>
        <begin position="747"/>
        <end position="835"/>
    </location>
</feature>
<dbReference type="Proteomes" id="UP000476411">
    <property type="component" value="Chromosome"/>
</dbReference>
<dbReference type="AlphaFoldDB" id="A0A6B9ZNA3"/>
<gene>
    <name evidence="4" type="ORF">GWR21_21695</name>
</gene>
<dbReference type="Pfam" id="PF01841">
    <property type="entry name" value="Transglut_core"/>
    <property type="match status" value="1"/>
</dbReference>